<protein>
    <submittedName>
        <fullName evidence="1">Uncharacterized protein</fullName>
    </submittedName>
</protein>
<keyword evidence="2" id="KW-1185">Reference proteome</keyword>
<dbReference type="Proteomes" id="UP001139035">
    <property type="component" value="Unassembled WGS sequence"/>
</dbReference>
<dbReference type="RefSeq" id="WP_233720060.1">
    <property type="nucleotide sequence ID" value="NZ_JAJUWU010000014.1"/>
</dbReference>
<comment type="caution">
    <text evidence="1">The sequence shown here is derived from an EMBL/GenBank/DDBJ whole genome shotgun (WGS) entry which is preliminary data.</text>
</comment>
<gene>
    <name evidence="1" type="ORF">LZD57_13770</name>
</gene>
<accession>A0A9X1P4D6</accession>
<reference evidence="1" key="1">
    <citation type="submission" date="2022-01" db="EMBL/GenBank/DDBJ databases">
        <title>Jiella avicenniae sp. nov., a novel endophytic bacterium isolated from bark of Avicennia marina.</title>
        <authorList>
            <person name="Tuo L."/>
        </authorList>
    </citation>
    <scope>NUCLEOTIDE SEQUENCE</scope>
    <source>
        <strain evidence="1">CBK1P-4</strain>
    </source>
</reference>
<proteinExistence type="predicted"/>
<organism evidence="1 2">
    <name type="scientific">Jiella avicenniae</name>
    <dbReference type="NCBI Taxonomy" id="2907202"/>
    <lineage>
        <taxon>Bacteria</taxon>
        <taxon>Pseudomonadati</taxon>
        <taxon>Pseudomonadota</taxon>
        <taxon>Alphaproteobacteria</taxon>
        <taxon>Hyphomicrobiales</taxon>
        <taxon>Aurantimonadaceae</taxon>
        <taxon>Jiella</taxon>
    </lineage>
</organism>
<evidence type="ECO:0000313" key="2">
    <source>
        <dbReference type="Proteomes" id="UP001139035"/>
    </source>
</evidence>
<dbReference type="AlphaFoldDB" id="A0A9X1P4D6"/>
<name>A0A9X1P4D6_9HYPH</name>
<evidence type="ECO:0000313" key="1">
    <source>
        <dbReference type="EMBL" id="MCE7029061.1"/>
    </source>
</evidence>
<dbReference type="EMBL" id="JAJUWU010000014">
    <property type="protein sequence ID" value="MCE7029061.1"/>
    <property type="molecule type" value="Genomic_DNA"/>
</dbReference>
<sequence length="84" mass="9134">MQIGDEFGDDFRGRNVVFEVLTSDFKNNLKLSCRLAKFSIPGGVDCIKGMSVEKLVCNEAVFVDIDQGPGCGHGGSPKRQRAID</sequence>